<evidence type="ECO:0000259" key="6">
    <source>
        <dbReference type="Pfam" id="PF02797"/>
    </source>
</evidence>
<dbReference type="GO" id="GO:0030639">
    <property type="term" value="P:polyketide biosynthetic process"/>
    <property type="evidence" value="ECO:0007669"/>
    <property type="project" value="TreeGrafter"/>
</dbReference>
<accession>A0AAW9NSY0</accession>
<sequence length="360" mass="39942">MPKICSISTYQAPYTLTQQDAQQLTKELFQQQMPRLERLLKVFDNGGIATRQLCVSPEWHRTPHSFAERNQLYVELATQYSIEVIQQCLKNQEFLVSPIAPSDIDAIIFVSTTGLATPSVDARVMNNLPFSDRLRRIPLWGLGCAGGAAGISRAFDFCQAYPTAKVLVVCVELCSLTFQTEDVRKSNIVGASLFADGAAAVLICGDKANIELQCNMPYIIHSASKLLPNSEQVMGWDVQNSGLHVIFQKSIPAIIHSWLPSFITEFLEEQYLTERDVAHFIAHPGGKKVLEAYQQALCLTNEQTTIAQKVLQQYGNMSSPTVLYVLEQFMLQNKESNEFGMLVALGPGFCGEAVLVKWGA</sequence>
<dbReference type="InterPro" id="IPR016039">
    <property type="entry name" value="Thiolase-like"/>
</dbReference>
<organism evidence="7 8">
    <name type="scientific">Metasolibacillus meyeri</name>
    <dbReference type="NCBI Taxonomy" id="1071052"/>
    <lineage>
        <taxon>Bacteria</taxon>
        <taxon>Bacillati</taxon>
        <taxon>Bacillota</taxon>
        <taxon>Bacilli</taxon>
        <taxon>Bacillales</taxon>
        <taxon>Caryophanaceae</taxon>
        <taxon>Metasolibacillus</taxon>
    </lineage>
</organism>
<dbReference type="PANTHER" id="PTHR11877:SF99">
    <property type="entry name" value="1,3,6,8-TETRAHYDROXYNAPHTHALENE SYNTHASE"/>
    <property type="match status" value="1"/>
</dbReference>
<evidence type="ECO:0000256" key="3">
    <source>
        <dbReference type="ARBA" id="ARBA00023315"/>
    </source>
</evidence>
<dbReference type="PANTHER" id="PTHR11877">
    <property type="entry name" value="HYDROXYMETHYLGLUTARYL-COA SYNTHASE"/>
    <property type="match status" value="1"/>
</dbReference>
<evidence type="ECO:0000256" key="4">
    <source>
        <dbReference type="PIRSR" id="PIRSR000451-1"/>
    </source>
</evidence>
<keyword evidence="2" id="KW-0808">Transferase</keyword>
<evidence type="ECO:0000256" key="2">
    <source>
        <dbReference type="ARBA" id="ARBA00022679"/>
    </source>
</evidence>
<dbReference type="Proteomes" id="UP001344888">
    <property type="component" value="Unassembled WGS sequence"/>
</dbReference>
<keyword evidence="3" id="KW-0012">Acyltransferase</keyword>
<dbReference type="InterPro" id="IPR001099">
    <property type="entry name" value="Chalcone/stilbene_synt_N"/>
</dbReference>
<comment type="similarity">
    <text evidence="1">Belongs to the thiolase-like superfamily. Chalcone/stilbene synthases family.</text>
</comment>
<gene>
    <name evidence="7" type="ORF">P9B03_13095</name>
</gene>
<evidence type="ECO:0000259" key="5">
    <source>
        <dbReference type="Pfam" id="PF00195"/>
    </source>
</evidence>
<reference evidence="7 8" key="1">
    <citation type="submission" date="2023-03" db="EMBL/GenBank/DDBJ databases">
        <title>Bacillus Genome Sequencing.</title>
        <authorList>
            <person name="Dunlap C."/>
        </authorList>
    </citation>
    <scope>NUCLEOTIDE SEQUENCE [LARGE SCALE GENOMIC DNA]</scope>
    <source>
        <strain evidence="7 8">B-59205</strain>
    </source>
</reference>
<dbReference type="RefSeq" id="WP_326123909.1">
    <property type="nucleotide sequence ID" value="NZ_JARSFG010000017.1"/>
</dbReference>
<evidence type="ECO:0000313" key="7">
    <source>
        <dbReference type="EMBL" id="MEC1179427.1"/>
    </source>
</evidence>
<dbReference type="GO" id="GO:0016747">
    <property type="term" value="F:acyltransferase activity, transferring groups other than amino-acyl groups"/>
    <property type="evidence" value="ECO:0007669"/>
    <property type="project" value="InterPro"/>
</dbReference>
<dbReference type="AlphaFoldDB" id="A0AAW9NSY0"/>
<dbReference type="Pfam" id="PF02797">
    <property type="entry name" value="Chal_sti_synt_C"/>
    <property type="match status" value="1"/>
</dbReference>
<feature type="active site" description="Acyl-thioester intermediate" evidence="4">
    <location>
        <position position="144"/>
    </location>
</feature>
<dbReference type="CDD" id="cd00831">
    <property type="entry name" value="CHS_like"/>
    <property type="match status" value="1"/>
</dbReference>
<feature type="domain" description="Chalcone/stilbene synthase N-terminal" evidence="5">
    <location>
        <begin position="101"/>
        <end position="206"/>
    </location>
</feature>
<comment type="caution">
    <text evidence="7">The sequence shown here is derived from an EMBL/GenBank/DDBJ whole genome shotgun (WGS) entry which is preliminary data.</text>
</comment>
<keyword evidence="8" id="KW-1185">Reference proteome</keyword>
<dbReference type="EMBL" id="JARSFG010000017">
    <property type="protein sequence ID" value="MEC1179427.1"/>
    <property type="molecule type" value="Genomic_DNA"/>
</dbReference>
<dbReference type="Pfam" id="PF00195">
    <property type="entry name" value="Chal_sti_synt_N"/>
    <property type="match status" value="1"/>
</dbReference>
<dbReference type="SUPFAM" id="SSF53901">
    <property type="entry name" value="Thiolase-like"/>
    <property type="match status" value="2"/>
</dbReference>
<evidence type="ECO:0000313" key="8">
    <source>
        <dbReference type="Proteomes" id="UP001344888"/>
    </source>
</evidence>
<name>A0AAW9NSY0_9BACL</name>
<protein>
    <submittedName>
        <fullName evidence="7">3-oxoacyl-[acyl-carrier-protein] synthase III C-terminal domain-containing protein</fullName>
    </submittedName>
</protein>
<dbReference type="PIRSF" id="PIRSF000451">
    <property type="entry name" value="PKS_III"/>
    <property type="match status" value="1"/>
</dbReference>
<evidence type="ECO:0000256" key="1">
    <source>
        <dbReference type="ARBA" id="ARBA00005531"/>
    </source>
</evidence>
<dbReference type="InterPro" id="IPR012328">
    <property type="entry name" value="Chalcone/stilbene_synt_C"/>
</dbReference>
<proteinExistence type="inferred from homology"/>
<dbReference type="Gene3D" id="3.40.47.10">
    <property type="match status" value="2"/>
</dbReference>
<dbReference type="InterPro" id="IPR011141">
    <property type="entry name" value="Polyketide_synthase_type-III"/>
</dbReference>
<feature type="domain" description="Chalcone/stilbene synthase C-terminal" evidence="6">
    <location>
        <begin position="221"/>
        <end position="357"/>
    </location>
</feature>